<accession>A0A2C5YU78</accession>
<evidence type="ECO:0000313" key="3">
    <source>
        <dbReference type="EMBL" id="PHH73085.1"/>
    </source>
</evidence>
<comment type="caution">
    <text evidence="3">The sequence shown here is derived from an EMBL/GenBank/DDBJ whole genome shotgun (WGS) entry which is preliminary data.</text>
</comment>
<dbReference type="GO" id="GO:0110078">
    <property type="term" value="C:TTT Hsp90 cochaperone complex"/>
    <property type="evidence" value="ECO:0007669"/>
    <property type="project" value="InterPro"/>
</dbReference>
<dbReference type="EMBL" id="NJEU01000532">
    <property type="protein sequence ID" value="PHH73085.1"/>
    <property type="molecule type" value="Genomic_DNA"/>
</dbReference>
<dbReference type="AlphaFoldDB" id="A0A2C5YU78"/>
<evidence type="ECO:0000313" key="4">
    <source>
        <dbReference type="Proteomes" id="UP000224854"/>
    </source>
</evidence>
<dbReference type="OrthoDB" id="6417021at2759"/>
<organism evidence="3 4">
    <name type="scientific">Ophiocordyceps australis</name>
    <dbReference type="NCBI Taxonomy" id="1399860"/>
    <lineage>
        <taxon>Eukaryota</taxon>
        <taxon>Fungi</taxon>
        <taxon>Dikarya</taxon>
        <taxon>Ascomycota</taxon>
        <taxon>Pezizomycotina</taxon>
        <taxon>Sordariomycetes</taxon>
        <taxon>Hypocreomycetidae</taxon>
        <taxon>Hypocreales</taxon>
        <taxon>Ophiocordycipitaceae</taxon>
        <taxon>Ophiocordyceps</taxon>
    </lineage>
</organism>
<comment type="similarity">
    <text evidence="1">Belongs to the TTI2 family.</text>
</comment>
<sequence length="231" mass="24574">MTEALVGQENRDRLLHISVLKACPEGTINLDDDARSISTAHNDAVLFSPLTTAGTGRSQTQPSKPSRTLSALSFPFCLSSMSPVSCAPACIRPVALVAYPCARLDFNGQALIAEAALACLELLSASPYCLLDDPTLLLVVSYTNTKDAWTTSPSCLLATKLLASRLSDDNLAQFIVGPVLKSHIRPKLSQSRSKSMGSGKPSLDWMQSDPSMPTIFGWCVEEANVSGSPSS</sequence>
<keyword evidence="4" id="KW-1185">Reference proteome</keyword>
<dbReference type="Proteomes" id="UP000224854">
    <property type="component" value="Unassembled WGS sequence"/>
</dbReference>
<reference evidence="3 4" key="1">
    <citation type="submission" date="2017-06" db="EMBL/GenBank/DDBJ databases">
        <title>Ant-infecting Ophiocordyceps genomes reveal a high diversity of potential behavioral manipulation genes and a possible major role for enterotoxins.</title>
        <authorList>
            <person name="De Bekker C."/>
            <person name="Evans H.C."/>
            <person name="Brachmann A."/>
            <person name="Hughes D.P."/>
        </authorList>
    </citation>
    <scope>NUCLEOTIDE SEQUENCE [LARGE SCALE GENOMIC DNA]</scope>
    <source>
        <strain evidence="3 4">1348a</strain>
    </source>
</reference>
<dbReference type="InterPro" id="IPR018870">
    <property type="entry name" value="Tti2"/>
</dbReference>
<protein>
    <submittedName>
        <fullName evidence="3">Uncharacterized protein</fullName>
    </submittedName>
</protein>
<gene>
    <name evidence="3" type="ORF">CDD82_5661</name>
</gene>
<evidence type="ECO:0000256" key="2">
    <source>
        <dbReference type="SAM" id="MobiDB-lite"/>
    </source>
</evidence>
<evidence type="ECO:0000256" key="1">
    <source>
        <dbReference type="ARBA" id="ARBA00034736"/>
    </source>
</evidence>
<dbReference type="Pfam" id="PF10521">
    <property type="entry name" value="Tti2"/>
    <property type="match status" value="1"/>
</dbReference>
<feature type="region of interest" description="Disordered" evidence="2">
    <location>
        <begin position="187"/>
        <end position="207"/>
    </location>
</feature>
<proteinExistence type="inferred from homology"/>
<name>A0A2C5YU78_9HYPO</name>